<reference evidence="3" key="1">
    <citation type="journal article" date="2009" name="BMC Genomics">
        <title>The complete genome sequence of Staphylothermus marinus reveals differences in sulfur metabolism among heterotrophic Crenarchaeota.</title>
        <authorList>
            <person name="Anderson I.J."/>
            <person name="Dharmarajan L."/>
            <person name="Rodriguez J."/>
            <person name="Hooper S."/>
            <person name="Porat I."/>
            <person name="Ulrich L.E."/>
            <person name="Elkins J.G."/>
            <person name="Mavromatis K."/>
            <person name="Sun H."/>
            <person name="Land M."/>
            <person name="Lapidus A."/>
            <person name="Lucas S."/>
            <person name="Barry K."/>
            <person name="Huber H."/>
            <person name="Zhulin I.B."/>
            <person name="Whitman W.B."/>
            <person name="Mukhopadhyay B."/>
            <person name="Woese C."/>
            <person name="Bristow J."/>
            <person name="Kyrpides N."/>
        </authorList>
    </citation>
    <scope>NUCLEOTIDE SEQUENCE [LARGE SCALE GENOMIC DNA]</scope>
    <source>
        <strain evidence="3">ATCC 43588 / DSM 3639 / JCM 9404 / F1</strain>
    </source>
</reference>
<accession>A3DLP4</accession>
<evidence type="ECO:0000256" key="1">
    <source>
        <dbReference type="SAM" id="Phobius"/>
    </source>
</evidence>
<dbReference type="eggNOG" id="arCOG10998">
    <property type="taxonomic scope" value="Archaea"/>
</dbReference>
<dbReference type="STRING" id="399550.Smar_0443"/>
<keyword evidence="1" id="KW-0812">Transmembrane</keyword>
<dbReference type="Proteomes" id="UP000000254">
    <property type="component" value="Chromosome"/>
</dbReference>
<gene>
    <name evidence="2" type="ordered locus">Smar_0443</name>
</gene>
<dbReference type="RefSeq" id="WP_011838745.1">
    <property type="nucleotide sequence ID" value="NC_009033.1"/>
</dbReference>
<sequence length="79" mass="8664">MVSRDIVVAIAGFVLIGFSIYVFLWSLQLMIYRDVPSSLLAALIGFVALSGGVSLIRTWSLARYVEKAEKKEESARGSP</sequence>
<dbReference type="HOGENOM" id="CLU_2597909_0_0_2"/>
<evidence type="ECO:0000313" key="2">
    <source>
        <dbReference type="EMBL" id="ABN69554.1"/>
    </source>
</evidence>
<protein>
    <submittedName>
        <fullName evidence="2">Uncharacterized protein</fullName>
    </submittedName>
</protein>
<keyword evidence="1" id="KW-0472">Membrane</keyword>
<dbReference type="GeneID" id="4906534"/>
<dbReference type="EMBL" id="CP000575">
    <property type="protein sequence ID" value="ABN69554.1"/>
    <property type="molecule type" value="Genomic_DNA"/>
</dbReference>
<organism evidence="2 3">
    <name type="scientific">Staphylothermus marinus (strain ATCC 43588 / DSM 3639 / JCM 9404 / F1)</name>
    <dbReference type="NCBI Taxonomy" id="399550"/>
    <lineage>
        <taxon>Archaea</taxon>
        <taxon>Thermoproteota</taxon>
        <taxon>Thermoprotei</taxon>
        <taxon>Desulfurococcales</taxon>
        <taxon>Desulfurococcaceae</taxon>
        <taxon>Staphylothermus</taxon>
    </lineage>
</organism>
<proteinExistence type="predicted"/>
<name>A3DLP4_STAMF</name>
<keyword evidence="1" id="KW-1133">Transmembrane helix</keyword>
<keyword evidence="3" id="KW-1185">Reference proteome</keyword>
<feature type="transmembrane region" description="Helical" evidence="1">
    <location>
        <begin position="39"/>
        <end position="59"/>
    </location>
</feature>
<dbReference type="OrthoDB" id="373962at2157"/>
<feature type="transmembrane region" description="Helical" evidence="1">
    <location>
        <begin position="6"/>
        <end position="27"/>
    </location>
</feature>
<dbReference type="KEGG" id="smr:Smar_0443"/>
<evidence type="ECO:0000313" key="3">
    <source>
        <dbReference type="Proteomes" id="UP000000254"/>
    </source>
</evidence>
<dbReference type="AlphaFoldDB" id="A3DLP4"/>
<reference evidence="2 3" key="2">
    <citation type="journal article" date="2009" name="Stand. Genomic Sci.">
        <title>Complete genome sequence of Staphylothermus marinus Stetter and Fiala 1986 type strain F1.</title>
        <authorList>
            <person name="Anderson I.J."/>
            <person name="Sun H."/>
            <person name="Lapidus A."/>
            <person name="Copeland A."/>
            <person name="Glavina Del Rio T."/>
            <person name="Tice H."/>
            <person name="Dalin E."/>
            <person name="Lucas S."/>
            <person name="Barry K."/>
            <person name="Land M."/>
            <person name="Richardson P."/>
            <person name="Huber H."/>
            <person name="Kyrpides N.C."/>
        </authorList>
    </citation>
    <scope>NUCLEOTIDE SEQUENCE [LARGE SCALE GENOMIC DNA]</scope>
    <source>
        <strain evidence="3">ATCC 43588 / DSM 3639 / JCM 9404 / F1</strain>
    </source>
</reference>